<reference evidence="8" key="1">
    <citation type="journal article" date="2019" name="Int. J. Syst. Evol. Microbiol.">
        <title>The Global Catalogue of Microorganisms (GCM) 10K type strain sequencing project: providing services to taxonomists for standard genome sequencing and annotation.</title>
        <authorList>
            <consortium name="The Broad Institute Genomics Platform"/>
            <consortium name="The Broad Institute Genome Sequencing Center for Infectious Disease"/>
            <person name="Wu L."/>
            <person name="Ma J."/>
        </authorList>
    </citation>
    <scope>NUCLEOTIDE SEQUENCE [LARGE SCALE GENOMIC DNA]</scope>
    <source>
        <strain evidence="8">NBRC 102407</strain>
    </source>
</reference>
<gene>
    <name evidence="7" type="ORF">GCM10007933_02010</name>
</gene>
<dbReference type="EMBL" id="BSPX01000001">
    <property type="protein sequence ID" value="GLT20750.1"/>
    <property type="molecule type" value="Genomic_DNA"/>
</dbReference>
<keyword evidence="8" id="KW-1185">Reference proteome</keyword>
<comment type="subcellular location">
    <subcellularLocation>
        <location evidence="1">Cell membrane</location>
        <topology evidence="1">Multi-pass membrane protein</topology>
    </subcellularLocation>
</comment>
<feature type="transmembrane region" description="Helical" evidence="6">
    <location>
        <begin position="58"/>
        <end position="77"/>
    </location>
</feature>
<evidence type="ECO:0000256" key="2">
    <source>
        <dbReference type="ARBA" id="ARBA00022475"/>
    </source>
</evidence>
<accession>A0ABQ6F828</accession>
<dbReference type="InterPro" id="IPR051461">
    <property type="entry name" value="UPF0750_membrane"/>
</dbReference>
<feature type="transmembrane region" description="Helical" evidence="6">
    <location>
        <begin position="181"/>
        <end position="198"/>
    </location>
</feature>
<evidence type="ECO:0000313" key="8">
    <source>
        <dbReference type="Proteomes" id="UP001157167"/>
    </source>
</evidence>
<dbReference type="InterPro" id="IPR003740">
    <property type="entry name" value="YitT"/>
</dbReference>
<evidence type="ECO:0000256" key="1">
    <source>
        <dbReference type="ARBA" id="ARBA00004651"/>
    </source>
</evidence>
<dbReference type="Proteomes" id="UP001157167">
    <property type="component" value="Unassembled WGS sequence"/>
</dbReference>
<dbReference type="PANTHER" id="PTHR33545:SF5">
    <property type="entry name" value="UPF0750 MEMBRANE PROTEIN YITT"/>
    <property type="match status" value="1"/>
</dbReference>
<feature type="transmembrane region" description="Helical" evidence="6">
    <location>
        <begin position="89"/>
        <end position="109"/>
    </location>
</feature>
<name>A0ABQ6F828_9RHOO</name>
<protein>
    <submittedName>
        <fullName evidence="7">Membrane protein</fullName>
    </submittedName>
</protein>
<keyword evidence="5 6" id="KW-0472">Membrane</keyword>
<feature type="transmembrane region" description="Helical" evidence="6">
    <location>
        <begin position="20"/>
        <end position="38"/>
    </location>
</feature>
<evidence type="ECO:0000256" key="5">
    <source>
        <dbReference type="ARBA" id="ARBA00023136"/>
    </source>
</evidence>
<evidence type="ECO:0000256" key="4">
    <source>
        <dbReference type="ARBA" id="ARBA00022989"/>
    </source>
</evidence>
<sequence length="207" mass="22097">MPSHDTAPLQAAPHTLLEDIQAMVIGCLFTALGVVMLREARLLSGGTTGLAFIAHYLGGWRFGTVLFLINLPFYVFGYKALGPRFTLKTFCAIGLLSIFTEIVPGLIGFTHLDPVFAAVMSGLAIGIGILILIRHGASLGGVGVMAIYLQKTRGWRAGTVQMAFDSLILATGLLVVEPHQVMLSVLGAAALNLVIGVNHRPDRYHGF</sequence>
<dbReference type="Pfam" id="PF02588">
    <property type="entry name" value="YitT_membrane"/>
    <property type="match status" value="1"/>
</dbReference>
<keyword evidence="2" id="KW-1003">Cell membrane</keyword>
<proteinExistence type="predicted"/>
<dbReference type="RefSeq" id="WP_284186334.1">
    <property type="nucleotide sequence ID" value="NZ_BSPX01000001.1"/>
</dbReference>
<keyword evidence="4 6" id="KW-1133">Transmembrane helix</keyword>
<comment type="caution">
    <text evidence="7">The sequence shown here is derived from an EMBL/GenBank/DDBJ whole genome shotgun (WGS) entry which is preliminary data.</text>
</comment>
<organism evidence="7 8">
    <name type="scientific">Zoogloea oryzae</name>
    <dbReference type="NCBI Taxonomy" id="310767"/>
    <lineage>
        <taxon>Bacteria</taxon>
        <taxon>Pseudomonadati</taxon>
        <taxon>Pseudomonadota</taxon>
        <taxon>Betaproteobacteria</taxon>
        <taxon>Rhodocyclales</taxon>
        <taxon>Zoogloeaceae</taxon>
        <taxon>Zoogloea</taxon>
    </lineage>
</organism>
<feature type="transmembrane region" description="Helical" evidence="6">
    <location>
        <begin position="115"/>
        <end position="133"/>
    </location>
</feature>
<evidence type="ECO:0000256" key="6">
    <source>
        <dbReference type="SAM" id="Phobius"/>
    </source>
</evidence>
<evidence type="ECO:0000256" key="3">
    <source>
        <dbReference type="ARBA" id="ARBA00022692"/>
    </source>
</evidence>
<dbReference type="PANTHER" id="PTHR33545">
    <property type="entry name" value="UPF0750 MEMBRANE PROTEIN YITT-RELATED"/>
    <property type="match status" value="1"/>
</dbReference>
<evidence type="ECO:0000313" key="7">
    <source>
        <dbReference type="EMBL" id="GLT20750.1"/>
    </source>
</evidence>
<keyword evidence="3 6" id="KW-0812">Transmembrane</keyword>
<feature type="transmembrane region" description="Helical" evidence="6">
    <location>
        <begin position="154"/>
        <end position="175"/>
    </location>
</feature>